<dbReference type="InterPro" id="IPR036505">
    <property type="entry name" value="Amidase/PGRP_sf"/>
</dbReference>
<dbReference type="Proteomes" id="UP000236735">
    <property type="component" value="Unassembled WGS sequence"/>
</dbReference>
<reference evidence="2 3" key="1">
    <citation type="submission" date="2016-10" db="EMBL/GenBank/DDBJ databases">
        <authorList>
            <person name="de Groot N.N."/>
        </authorList>
    </citation>
    <scope>NUCLEOTIDE SEQUENCE [LARGE SCALE GENOMIC DNA]</scope>
    <source>
        <strain evidence="2 3">AR32</strain>
    </source>
</reference>
<name>A0A1H5S355_XYLRU</name>
<accession>A0A1H5S355</accession>
<organism evidence="2 3">
    <name type="scientific">Xylanibacter ruminicola</name>
    <name type="common">Prevotella ruminicola</name>
    <dbReference type="NCBI Taxonomy" id="839"/>
    <lineage>
        <taxon>Bacteria</taxon>
        <taxon>Pseudomonadati</taxon>
        <taxon>Bacteroidota</taxon>
        <taxon>Bacteroidia</taxon>
        <taxon>Bacteroidales</taxon>
        <taxon>Prevotellaceae</taxon>
        <taxon>Xylanibacter</taxon>
    </lineage>
</organism>
<evidence type="ECO:0000313" key="3">
    <source>
        <dbReference type="Proteomes" id="UP000236735"/>
    </source>
</evidence>
<dbReference type="EMBL" id="FNUV01000001">
    <property type="protein sequence ID" value="SEF44318.1"/>
    <property type="molecule type" value="Genomic_DNA"/>
</dbReference>
<sequence length="143" mass="16083">MMRTITLIVIHCSAVRPDQTSSAAQIDTWHRQRGFHLGIGYHYVVRRNGQVEPGRPEYMVGAHCQNHNSHSIGVCYEGGLDARGQPADTRTEEQKVALRRLLKDLRGRYPRALIVGHHDLNPQKACPCIRNVAQEYASTSAEN</sequence>
<evidence type="ECO:0000313" key="2">
    <source>
        <dbReference type="EMBL" id="SEF44318.1"/>
    </source>
</evidence>
<dbReference type="Gene3D" id="3.40.80.10">
    <property type="entry name" value="Peptidoglycan recognition protein-like"/>
    <property type="match status" value="1"/>
</dbReference>
<proteinExistence type="predicted"/>
<dbReference type="GO" id="GO:0008745">
    <property type="term" value="F:N-acetylmuramoyl-L-alanine amidase activity"/>
    <property type="evidence" value="ECO:0007669"/>
    <property type="project" value="InterPro"/>
</dbReference>
<dbReference type="AlphaFoldDB" id="A0A1H5S355"/>
<dbReference type="PANTHER" id="PTHR11022">
    <property type="entry name" value="PEPTIDOGLYCAN RECOGNITION PROTEIN"/>
    <property type="match status" value="1"/>
</dbReference>
<dbReference type="SUPFAM" id="SSF55846">
    <property type="entry name" value="N-acetylmuramoyl-L-alanine amidase-like"/>
    <property type="match status" value="1"/>
</dbReference>
<feature type="domain" description="N-acetylmuramoyl-L-alanine amidase" evidence="1">
    <location>
        <begin position="1"/>
        <end position="128"/>
    </location>
</feature>
<dbReference type="SMART" id="SM00644">
    <property type="entry name" value="Ami_2"/>
    <property type="match status" value="1"/>
</dbReference>
<dbReference type="PANTHER" id="PTHR11022:SF41">
    <property type="entry name" value="PEPTIDOGLYCAN-RECOGNITION PROTEIN LC-RELATED"/>
    <property type="match status" value="1"/>
</dbReference>
<evidence type="ECO:0000259" key="1">
    <source>
        <dbReference type="SMART" id="SM00644"/>
    </source>
</evidence>
<dbReference type="InterPro" id="IPR002502">
    <property type="entry name" value="Amidase_domain"/>
</dbReference>
<dbReference type="GO" id="GO:0009253">
    <property type="term" value="P:peptidoglycan catabolic process"/>
    <property type="evidence" value="ECO:0007669"/>
    <property type="project" value="InterPro"/>
</dbReference>
<dbReference type="InterPro" id="IPR015510">
    <property type="entry name" value="PGRP"/>
</dbReference>
<dbReference type="Pfam" id="PF01510">
    <property type="entry name" value="Amidase_2"/>
    <property type="match status" value="1"/>
</dbReference>
<gene>
    <name evidence="2" type="ORF">SAMN05216354_0456</name>
</gene>
<protein>
    <submittedName>
        <fullName evidence="2">N-acetylmuramoyl-L-alanine amidase</fullName>
    </submittedName>
</protein>
<dbReference type="CDD" id="cd06583">
    <property type="entry name" value="PGRP"/>
    <property type="match status" value="1"/>
</dbReference>